<dbReference type="GeneID" id="108695776"/>
<keyword evidence="5" id="KW-0732">Signal</keyword>
<evidence type="ECO:0000256" key="3">
    <source>
        <dbReference type="ARBA" id="ARBA00022525"/>
    </source>
</evidence>
<proteinExistence type="inferred from homology"/>
<sequence length="109" mass="12477">MKCILAFVIALGILVTTCNAACFYQQPDENQEGCLYDGELHRLRSTFRTKDCMRCTCAMDGSMRCCDISGRPVRYDKEKCEAVFNEKTCIYRVVEKKDHSKECEHSMVG</sequence>
<comment type="similarity">
    <text evidence="2">Belongs to the beta-microseminoprotein family.</text>
</comment>
<feature type="signal peptide" evidence="5">
    <location>
        <begin position="1"/>
        <end position="20"/>
    </location>
</feature>
<dbReference type="Proteomes" id="UP000186698">
    <property type="component" value="Chromosome 7L"/>
</dbReference>
<dbReference type="OrthoDB" id="9969981at2759"/>
<accession>A0A8J1L5B3</accession>
<evidence type="ECO:0000256" key="4">
    <source>
        <dbReference type="ARBA" id="ARBA00023157"/>
    </source>
</evidence>
<dbReference type="PANTHER" id="PTHR10500">
    <property type="entry name" value="BETA-MICROSEMINOPROTEIN"/>
    <property type="match status" value="1"/>
</dbReference>
<evidence type="ECO:0000256" key="2">
    <source>
        <dbReference type="ARBA" id="ARBA00010352"/>
    </source>
</evidence>
<dbReference type="InterPro" id="IPR008735">
    <property type="entry name" value="PSP94"/>
</dbReference>
<dbReference type="CTD" id="108695776"/>
<evidence type="ECO:0000313" key="7">
    <source>
        <dbReference type="RefSeq" id="XP_041424741.1"/>
    </source>
</evidence>
<feature type="chain" id="PRO_5035189861" evidence="5">
    <location>
        <begin position="21"/>
        <end position="109"/>
    </location>
</feature>
<comment type="subcellular location">
    <subcellularLocation>
        <location evidence="1">Secreted</location>
    </subcellularLocation>
</comment>
<name>A0A8J1L5B3_XENLA</name>
<dbReference type="Gene3D" id="2.20.25.590">
    <property type="match status" value="1"/>
</dbReference>
<dbReference type="KEGG" id="xla:108695776"/>
<dbReference type="RefSeq" id="XP_041424741.1">
    <property type="nucleotide sequence ID" value="XM_041568807.1"/>
</dbReference>
<keyword evidence="6" id="KW-1185">Reference proteome</keyword>
<evidence type="ECO:0000256" key="5">
    <source>
        <dbReference type="SAM" id="SignalP"/>
    </source>
</evidence>
<keyword evidence="4" id="KW-1015">Disulfide bond</keyword>
<protein>
    <submittedName>
        <fullName evidence="7">Beta-microseminoprotein</fullName>
    </submittedName>
</protein>
<dbReference type="PANTHER" id="PTHR10500:SF7">
    <property type="entry name" value="BETA-MICROSEMINOPROTEIN"/>
    <property type="match status" value="1"/>
</dbReference>
<dbReference type="AlphaFoldDB" id="A0A8J1L5B3"/>
<organism evidence="6 7">
    <name type="scientific">Xenopus laevis</name>
    <name type="common">African clawed frog</name>
    <dbReference type="NCBI Taxonomy" id="8355"/>
    <lineage>
        <taxon>Eukaryota</taxon>
        <taxon>Metazoa</taxon>
        <taxon>Chordata</taxon>
        <taxon>Craniata</taxon>
        <taxon>Vertebrata</taxon>
        <taxon>Euteleostomi</taxon>
        <taxon>Amphibia</taxon>
        <taxon>Batrachia</taxon>
        <taxon>Anura</taxon>
        <taxon>Pipoidea</taxon>
        <taxon>Pipidae</taxon>
        <taxon>Xenopodinae</taxon>
        <taxon>Xenopus</taxon>
        <taxon>Xenopus</taxon>
    </lineage>
</organism>
<gene>
    <name evidence="7" type="primary">LOC108695776</name>
</gene>
<evidence type="ECO:0000313" key="6">
    <source>
        <dbReference type="Proteomes" id="UP000186698"/>
    </source>
</evidence>
<dbReference type="Gene3D" id="2.10.70.10">
    <property type="entry name" value="Complement Module, domain 1"/>
    <property type="match status" value="1"/>
</dbReference>
<dbReference type="GO" id="GO:0005576">
    <property type="term" value="C:extracellular region"/>
    <property type="evidence" value="ECO:0007669"/>
    <property type="project" value="UniProtKB-SubCell"/>
</dbReference>
<dbReference type="Pfam" id="PF05825">
    <property type="entry name" value="PSP94"/>
    <property type="match status" value="1"/>
</dbReference>
<reference evidence="7" key="1">
    <citation type="submission" date="2025-08" db="UniProtKB">
        <authorList>
            <consortium name="RefSeq"/>
        </authorList>
    </citation>
    <scope>IDENTIFICATION</scope>
    <source>
        <strain evidence="7">J_2021</strain>
        <tissue evidence="7">Erythrocytes</tissue>
    </source>
</reference>
<keyword evidence="3" id="KW-0964">Secreted</keyword>
<evidence type="ECO:0000256" key="1">
    <source>
        <dbReference type="ARBA" id="ARBA00004613"/>
    </source>
</evidence>